<sequence length="116" mass="12721">MPPLTTPQALGIESSSSIPATRGTHHNAMGMNALKRRFDVLKSILKKDQKTSLSLFNATALEISSTSAKGLANAFAQGLSDEEFFQSLTKKLTTNFDNLLARVEKYVNMEEAARMK</sequence>
<dbReference type="AlphaFoldDB" id="A0AAV6Y7L3"/>
<keyword evidence="3" id="KW-1185">Reference proteome</keyword>
<name>A0AAV6Y7L3_9LAMI</name>
<dbReference type="Proteomes" id="UP000826271">
    <property type="component" value="Unassembled WGS sequence"/>
</dbReference>
<dbReference type="EMBL" id="WHWC01000001">
    <property type="protein sequence ID" value="KAG8390834.1"/>
    <property type="molecule type" value="Genomic_DNA"/>
</dbReference>
<comment type="caution">
    <text evidence="2">The sequence shown here is derived from an EMBL/GenBank/DDBJ whole genome shotgun (WGS) entry which is preliminary data.</text>
</comment>
<evidence type="ECO:0000256" key="1">
    <source>
        <dbReference type="SAM" id="MobiDB-lite"/>
    </source>
</evidence>
<accession>A0AAV6Y7L3</accession>
<evidence type="ECO:0000313" key="3">
    <source>
        <dbReference type="Proteomes" id="UP000826271"/>
    </source>
</evidence>
<gene>
    <name evidence="2" type="ORF">BUALT_Bualt01G0124700</name>
</gene>
<reference evidence="2" key="1">
    <citation type="submission" date="2019-10" db="EMBL/GenBank/DDBJ databases">
        <authorList>
            <person name="Zhang R."/>
            <person name="Pan Y."/>
            <person name="Wang J."/>
            <person name="Ma R."/>
            <person name="Yu S."/>
        </authorList>
    </citation>
    <scope>NUCLEOTIDE SEQUENCE</scope>
    <source>
        <strain evidence="2">LA-IB0</strain>
        <tissue evidence="2">Leaf</tissue>
    </source>
</reference>
<feature type="region of interest" description="Disordered" evidence="1">
    <location>
        <begin position="1"/>
        <end position="28"/>
    </location>
</feature>
<protein>
    <submittedName>
        <fullName evidence="2">Uncharacterized protein</fullName>
    </submittedName>
</protein>
<organism evidence="2 3">
    <name type="scientific">Buddleja alternifolia</name>
    <dbReference type="NCBI Taxonomy" id="168488"/>
    <lineage>
        <taxon>Eukaryota</taxon>
        <taxon>Viridiplantae</taxon>
        <taxon>Streptophyta</taxon>
        <taxon>Embryophyta</taxon>
        <taxon>Tracheophyta</taxon>
        <taxon>Spermatophyta</taxon>
        <taxon>Magnoliopsida</taxon>
        <taxon>eudicotyledons</taxon>
        <taxon>Gunneridae</taxon>
        <taxon>Pentapetalae</taxon>
        <taxon>asterids</taxon>
        <taxon>lamiids</taxon>
        <taxon>Lamiales</taxon>
        <taxon>Scrophulariaceae</taxon>
        <taxon>Buddlejeae</taxon>
        <taxon>Buddleja</taxon>
    </lineage>
</organism>
<proteinExistence type="predicted"/>
<evidence type="ECO:0000313" key="2">
    <source>
        <dbReference type="EMBL" id="KAG8390834.1"/>
    </source>
</evidence>